<dbReference type="AlphaFoldDB" id="Q08X19"/>
<evidence type="ECO:0000256" key="1">
    <source>
        <dbReference type="SAM" id="MobiDB-lite"/>
    </source>
</evidence>
<evidence type="ECO:0000313" key="2">
    <source>
        <dbReference type="EMBL" id="EAU65037.1"/>
    </source>
</evidence>
<feature type="region of interest" description="Disordered" evidence="1">
    <location>
        <begin position="416"/>
        <end position="476"/>
    </location>
</feature>
<sequence>MKTSSLIAPKSFGYSTSSRSAQQSSYHWTKSSSVSGAFIGPDSKGPTPFDNFVRTPRAPKMETFLHTRRGPGLETGEPLGLFHGQGQVGALLSHRIPDGAVQPRIEEQVGAVHGGGLEAARHLVLAARAGLEHLAARADALLHRVVQADVEVQEGVLLEAAPVPPVEPLRRHHVEGPGHHLAPAHRLHHLHGLGHGAEDAGEEVRGELHLAPGVALARGGVEGMGAPGMLRPQLRAFHRAQGDALLGRGVALALELVAALGAEAPQVVLVALVARVLPVELEGEPARHSIPLEEVRLLLGGVEHVDRGAPLLAGALDGGLHDGVARVAHVLARGDEEARRGGGGQRGADEELRVVLHPHALGGLGPGEVVDVLAHAVELEVGGGGRHERVPPPERQVVGRPAGLLLGAAALLHGRQPRVPDERGRIGARQRIPLRGGNVGDGGEHLDADGRVEHGDSSNADTRPVPSPRRARRPRP</sequence>
<gene>
    <name evidence="2" type="ORF">STIAU_3175</name>
</gene>
<organism evidence="2 3">
    <name type="scientific">Stigmatella aurantiaca (strain DW4/3-1)</name>
    <dbReference type="NCBI Taxonomy" id="378806"/>
    <lineage>
        <taxon>Bacteria</taxon>
        <taxon>Pseudomonadati</taxon>
        <taxon>Myxococcota</taxon>
        <taxon>Myxococcia</taxon>
        <taxon>Myxococcales</taxon>
        <taxon>Cystobacterineae</taxon>
        <taxon>Archangiaceae</taxon>
        <taxon>Stigmatella</taxon>
    </lineage>
</organism>
<feature type="region of interest" description="Disordered" evidence="1">
    <location>
        <begin position="1"/>
        <end position="21"/>
    </location>
</feature>
<reference evidence="2 3" key="1">
    <citation type="submission" date="2006-04" db="EMBL/GenBank/DDBJ databases">
        <authorList>
            <person name="Nierman W.C."/>
        </authorList>
    </citation>
    <scope>NUCLEOTIDE SEQUENCE [LARGE SCALE GENOMIC DNA]</scope>
    <source>
        <strain evidence="2 3">DW4/3-1</strain>
    </source>
</reference>
<feature type="compositionally biased region" description="Basic and acidic residues" evidence="1">
    <location>
        <begin position="442"/>
        <end position="456"/>
    </location>
</feature>
<accession>Q08X19</accession>
<evidence type="ECO:0000313" key="3">
    <source>
        <dbReference type="Proteomes" id="UP000032702"/>
    </source>
</evidence>
<dbReference type="EMBL" id="AAMD01000095">
    <property type="protein sequence ID" value="EAU65037.1"/>
    <property type="molecule type" value="Genomic_DNA"/>
</dbReference>
<protein>
    <submittedName>
        <fullName evidence="2">Uncharacterized protein</fullName>
    </submittedName>
</protein>
<dbReference type="Proteomes" id="UP000032702">
    <property type="component" value="Unassembled WGS sequence"/>
</dbReference>
<name>Q08X19_STIAD</name>
<comment type="caution">
    <text evidence="2">The sequence shown here is derived from an EMBL/GenBank/DDBJ whole genome shotgun (WGS) entry which is preliminary data.</text>
</comment>
<proteinExistence type="predicted"/>